<evidence type="ECO:0000313" key="1">
    <source>
        <dbReference type="EMBL" id="GBM61515.1"/>
    </source>
</evidence>
<dbReference type="Proteomes" id="UP000499080">
    <property type="component" value="Unassembled WGS sequence"/>
</dbReference>
<protein>
    <submittedName>
        <fullName evidence="1">Uncharacterized protein</fullName>
    </submittedName>
</protein>
<dbReference type="PANTHER" id="PTHR46409:SF1">
    <property type="entry name" value="HTH PSQ-TYPE DOMAIN-CONTAINING PROTEIN"/>
    <property type="match status" value="1"/>
</dbReference>
<sequence>MQWFICYFFNKLPFKHLFEYLHGETTGPASFSGNSSIINFEAIELDEISINKTDLSNDQQYLLDIVIAIQTGQCAPDLAVRDPGSLSPSKWFTCAIRVLCFFISQTSPKSELKMLVNYIMKTYAPVWFVIKRQLSVKYGPEHRKIAFYNLKYHNELIC</sequence>
<gene>
    <name evidence="1" type="ORF">AVEN_17058_1</name>
</gene>
<evidence type="ECO:0000313" key="2">
    <source>
        <dbReference type="Proteomes" id="UP000499080"/>
    </source>
</evidence>
<organism evidence="1 2">
    <name type="scientific">Araneus ventricosus</name>
    <name type="common">Orbweaver spider</name>
    <name type="synonym">Epeira ventricosa</name>
    <dbReference type="NCBI Taxonomy" id="182803"/>
    <lineage>
        <taxon>Eukaryota</taxon>
        <taxon>Metazoa</taxon>
        <taxon>Ecdysozoa</taxon>
        <taxon>Arthropoda</taxon>
        <taxon>Chelicerata</taxon>
        <taxon>Arachnida</taxon>
        <taxon>Araneae</taxon>
        <taxon>Araneomorphae</taxon>
        <taxon>Entelegynae</taxon>
        <taxon>Araneoidea</taxon>
        <taxon>Araneidae</taxon>
        <taxon>Araneus</taxon>
    </lineage>
</organism>
<dbReference type="PANTHER" id="PTHR46409">
    <property type="entry name" value="HTH PSQ-TYPE DOMAIN-CONTAINING PROTEIN"/>
    <property type="match status" value="1"/>
</dbReference>
<reference evidence="1 2" key="1">
    <citation type="journal article" date="2019" name="Sci. Rep.">
        <title>Orb-weaving spider Araneus ventricosus genome elucidates the spidroin gene catalogue.</title>
        <authorList>
            <person name="Kono N."/>
            <person name="Nakamura H."/>
            <person name="Ohtoshi R."/>
            <person name="Moran D.A.P."/>
            <person name="Shinohara A."/>
            <person name="Yoshida Y."/>
            <person name="Fujiwara M."/>
            <person name="Mori M."/>
            <person name="Tomita M."/>
            <person name="Arakawa K."/>
        </authorList>
    </citation>
    <scope>NUCLEOTIDE SEQUENCE [LARGE SCALE GENOMIC DNA]</scope>
</reference>
<comment type="caution">
    <text evidence="1">The sequence shown here is derived from an EMBL/GenBank/DDBJ whole genome shotgun (WGS) entry which is preliminary data.</text>
</comment>
<dbReference type="EMBL" id="BGPR01001770">
    <property type="protein sequence ID" value="GBM61515.1"/>
    <property type="molecule type" value="Genomic_DNA"/>
</dbReference>
<proteinExistence type="predicted"/>
<name>A0A4Y2H940_ARAVE</name>
<keyword evidence="2" id="KW-1185">Reference proteome</keyword>
<accession>A0A4Y2H940</accession>
<dbReference type="OrthoDB" id="6617942at2759"/>
<dbReference type="AlphaFoldDB" id="A0A4Y2H940"/>